<dbReference type="Proteomes" id="UP000001075">
    <property type="component" value="Unassembled WGS sequence"/>
</dbReference>
<name>G3IGV9_CRIGR</name>
<sequence length="52" mass="6273">MGLNEFSDMTFEEFRKMCCGNVVWTEEELDCDIHKYKDLRKDNVTPERDQPE</sequence>
<organism evidence="1 2">
    <name type="scientific">Cricetulus griseus</name>
    <name type="common">Chinese hamster</name>
    <name type="synonym">Cricetulus barabensis griseus</name>
    <dbReference type="NCBI Taxonomy" id="10029"/>
    <lineage>
        <taxon>Eukaryota</taxon>
        <taxon>Metazoa</taxon>
        <taxon>Chordata</taxon>
        <taxon>Craniata</taxon>
        <taxon>Vertebrata</taxon>
        <taxon>Euteleostomi</taxon>
        <taxon>Mammalia</taxon>
        <taxon>Eutheria</taxon>
        <taxon>Euarchontoglires</taxon>
        <taxon>Glires</taxon>
        <taxon>Rodentia</taxon>
        <taxon>Myomorpha</taxon>
        <taxon>Muroidea</taxon>
        <taxon>Cricetidae</taxon>
        <taxon>Cricetinae</taxon>
        <taxon>Cricetulus</taxon>
    </lineage>
</organism>
<dbReference type="eggNOG" id="KOG1543">
    <property type="taxonomic scope" value="Eukaryota"/>
</dbReference>
<evidence type="ECO:0000313" key="2">
    <source>
        <dbReference type="Proteomes" id="UP000001075"/>
    </source>
</evidence>
<gene>
    <name evidence="1" type="ORF">I79_023036</name>
</gene>
<proteinExistence type="predicted"/>
<dbReference type="AlphaFoldDB" id="G3IGV9"/>
<protein>
    <submittedName>
        <fullName evidence="1">Protein CTLA-2-beta</fullName>
    </submittedName>
</protein>
<evidence type="ECO:0000313" key="1">
    <source>
        <dbReference type="EMBL" id="EGW06748.1"/>
    </source>
</evidence>
<dbReference type="InParanoid" id="G3IGV9"/>
<accession>G3IGV9</accession>
<dbReference type="EMBL" id="JH002649">
    <property type="protein sequence ID" value="EGW06748.1"/>
    <property type="molecule type" value="Genomic_DNA"/>
</dbReference>
<reference evidence="2" key="1">
    <citation type="journal article" date="2011" name="Nat. Biotechnol.">
        <title>The genomic sequence of the Chinese hamster ovary (CHO)-K1 cell line.</title>
        <authorList>
            <person name="Xu X."/>
            <person name="Nagarajan H."/>
            <person name="Lewis N.E."/>
            <person name="Pan S."/>
            <person name="Cai Z."/>
            <person name="Liu X."/>
            <person name="Chen W."/>
            <person name="Xie M."/>
            <person name="Wang W."/>
            <person name="Hammond S."/>
            <person name="Andersen M.R."/>
            <person name="Neff N."/>
            <person name="Passarelli B."/>
            <person name="Koh W."/>
            <person name="Fan H.C."/>
            <person name="Wang J."/>
            <person name="Gui Y."/>
            <person name="Lee K.H."/>
            <person name="Betenbaugh M.J."/>
            <person name="Quake S.R."/>
            <person name="Famili I."/>
            <person name="Palsson B.O."/>
            <person name="Wang J."/>
        </authorList>
    </citation>
    <scope>NUCLEOTIDE SEQUENCE [LARGE SCALE GENOMIC DNA]</scope>
    <source>
        <strain evidence="2">CHO K1 cell line</strain>
    </source>
</reference>
<dbReference type="PaxDb" id="10029-XP_007619230.1"/>